<organism evidence="1 2">
    <name type="scientific">Sporosarcina soli</name>
    <dbReference type="NCBI Taxonomy" id="334736"/>
    <lineage>
        <taxon>Bacteria</taxon>
        <taxon>Bacillati</taxon>
        <taxon>Bacillota</taxon>
        <taxon>Bacilli</taxon>
        <taxon>Bacillales</taxon>
        <taxon>Caryophanaceae</taxon>
        <taxon>Sporosarcina</taxon>
    </lineage>
</organism>
<dbReference type="Proteomes" id="UP001596109">
    <property type="component" value="Unassembled WGS sequence"/>
</dbReference>
<protein>
    <submittedName>
        <fullName evidence="1">YfmQ family protein</fullName>
    </submittedName>
</protein>
<comment type="caution">
    <text evidence="1">The sequence shown here is derived from an EMBL/GenBank/DDBJ whole genome shotgun (WGS) entry which is preliminary data.</text>
</comment>
<gene>
    <name evidence="1" type="ORF">ACFPRA_06630</name>
</gene>
<name>A0ABW0TJE0_9BACL</name>
<dbReference type="Pfam" id="PF10787">
    <property type="entry name" value="YfmQ"/>
    <property type="match status" value="1"/>
</dbReference>
<dbReference type="EMBL" id="JBHSNO010000005">
    <property type="protein sequence ID" value="MFC5588554.1"/>
    <property type="molecule type" value="Genomic_DNA"/>
</dbReference>
<sequence>MIWMTIAIIVIGTILIFLSSPTSAFVGWVLSKFALHPKLDPKDISVTFNGIHLEEEEKIRFNNYFNEAQFLERNHIFPGNEGLFLHPETNVIPFIIKVKRRKKEMNFFIYSYDDHVDVVKQWKKNVASFSMRSEYLQSFSTSNNINEKA</sequence>
<keyword evidence="2" id="KW-1185">Reference proteome</keyword>
<accession>A0ABW0TJE0</accession>
<evidence type="ECO:0000313" key="2">
    <source>
        <dbReference type="Proteomes" id="UP001596109"/>
    </source>
</evidence>
<evidence type="ECO:0000313" key="1">
    <source>
        <dbReference type="EMBL" id="MFC5588554.1"/>
    </source>
</evidence>
<proteinExistence type="predicted"/>
<dbReference type="InterPro" id="IPR019723">
    <property type="entry name" value="Uncharacterised_YfmQ"/>
</dbReference>
<dbReference type="RefSeq" id="WP_381431942.1">
    <property type="nucleotide sequence ID" value="NZ_JBHSNO010000005.1"/>
</dbReference>
<reference evidence="2" key="1">
    <citation type="journal article" date="2019" name="Int. J. Syst. Evol. Microbiol.">
        <title>The Global Catalogue of Microorganisms (GCM) 10K type strain sequencing project: providing services to taxonomists for standard genome sequencing and annotation.</title>
        <authorList>
            <consortium name="The Broad Institute Genomics Platform"/>
            <consortium name="The Broad Institute Genome Sequencing Center for Infectious Disease"/>
            <person name="Wu L."/>
            <person name="Ma J."/>
        </authorList>
    </citation>
    <scope>NUCLEOTIDE SEQUENCE [LARGE SCALE GENOMIC DNA]</scope>
    <source>
        <strain evidence="2">CGMCC 4.1434</strain>
    </source>
</reference>